<dbReference type="OrthoDB" id="8026949at2759"/>
<evidence type="ECO:0000259" key="2">
    <source>
        <dbReference type="PROSITE" id="PS50158"/>
    </source>
</evidence>
<dbReference type="SMART" id="SM00343">
    <property type="entry name" value="ZnF_C2HC"/>
    <property type="match status" value="4"/>
</dbReference>
<evidence type="ECO:0000313" key="4">
    <source>
        <dbReference type="RefSeq" id="XP_022309590.1"/>
    </source>
</evidence>
<proteinExistence type="predicted"/>
<organism evidence="3 4">
    <name type="scientific">Crassostrea virginica</name>
    <name type="common">Eastern oyster</name>
    <dbReference type="NCBI Taxonomy" id="6565"/>
    <lineage>
        <taxon>Eukaryota</taxon>
        <taxon>Metazoa</taxon>
        <taxon>Spiralia</taxon>
        <taxon>Lophotrochozoa</taxon>
        <taxon>Mollusca</taxon>
        <taxon>Bivalvia</taxon>
        <taxon>Autobranchia</taxon>
        <taxon>Pteriomorphia</taxon>
        <taxon>Ostreida</taxon>
        <taxon>Ostreoidea</taxon>
        <taxon>Ostreidae</taxon>
        <taxon>Crassostrea</taxon>
    </lineage>
</organism>
<evidence type="ECO:0000256" key="1">
    <source>
        <dbReference type="PROSITE-ProRule" id="PRU00047"/>
    </source>
</evidence>
<dbReference type="GO" id="GO:0008270">
    <property type="term" value="F:zinc ion binding"/>
    <property type="evidence" value="ECO:0007669"/>
    <property type="project" value="UniProtKB-KW"/>
</dbReference>
<name>A0A8B8C1Y4_CRAVI</name>
<keyword evidence="1" id="KW-0862">Zinc</keyword>
<dbReference type="KEGG" id="cvn:111115222"/>
<dbReference type="InterPro" id="IPR001878">
    <property type="entry name" value="Znf_CCHC"/>
</dbReference>
<dbReference type="RefSeq" id="XP_022309590.1">
    <property type="nucleotide sequence ID" value="XM_022453882.1"/>
</dbReference>
<accession>A0A8B8C1Y4</accession>
<dbReference type="AlphaFoldDB" id="A0A8B8C1Y4"/>
<keyword evidence="1" id="KW-0863">Zinc-finger</keyword>
<dbReference type="GO" id="GO:0003676">
    <property type="term" value="F:nucleic acid binding"/>
    <property type="evidence" value="ECO:0007669"/>
    <property type="project" value="InterPro"/>
</dbReference>
<dbReference type="PROSITE" id="PS50158">
    <property type="entry name" value="ZF_CCHC"/>
    <property type="match status" value="1"/>
</dbReference>
<feature type="domain" description="CCHC-type" evidence="2">
    <location>
        <begin position="297"/>
        <end position="310"/>
    </location>
</feature>
<sequence length="364" mass="42312">MAACNCDQKIPVPMFDPKVSTFVQYIENVYEVKAWGYGWDAGKKLKHLALVLPTGWCSKVFQEISNDNKKSYEALKAALIRKIDRTGETRQTAVSDFHRITQKPGESIDDFGHRIYRKCEEAFPTFTKGNRYELCTHRFVEGIGNPKLRDQLQVIICQKPKMPKFENLVDIARRLSDADCSCPAKQTSSVSRGRCHYCQNEGHFIKECHKRLIDEQNRMKQHPDLGGRCHYCQKEGHTIKQCHKRLRDEQEKTKPRTGLGGRCHYCHKEGHHIQDCHKRLKDEQEKTKPRPGLWGSCHYCHKEGHYIKDCHKRLKDQQDKKKLDDREKNTQSLSCSFRGLVVLRPQLGWSTGSKSGSQQRTRFK</sequence>
<reference evidence="4" key="1">
    <citation type="submission" date="2025-08" db="UniProtKB">
        <authorList>
            <consortium name="RefSeq"/>
        </authorList>
    </citation>
    <scope>IDENTIFICATION</scope>
    <source>
        <tissue evidence="4">Whole sample</tissue>
    </source>
</reference>
<keyword evidence="3" id="KW-1185">Reference proteome</keyword>
<keyword evidence="1" id="KW-0479">Metal-binding</keyword>
<dbReference type="Proteomes" id="UP000694844">
    <property type="component" value="Chromosome 9"/>
</dbReference>
<protein>
    <submittedName>
        <fullName evidence="4">Uncharacterized protein LOC111115222</fullName>
    </submittedName>
</protein>
<evidence type="ECO:0000313" key="3">
    <source>
        <dbReference type="Proteomes" id="UP000694844"/>
    </source>
</evidence>
<gene>
    <name evidence="4" type="primary">LOC111115222</name>
</gene>
<dbReference type="GeneID" id="111115222"/>
<dbReference type="Gene3D" id="4.10.60.10">
    <property type="entry name" value="Zinc finger, CCHC-type"/>
    <property type="match status" value="2"/>
</dbReference>